<evidence type="ECO:0000313" key="1">
    <source>
        <dbReference type="EMBL" id="OGM33572.1"/>
    </source>
</evidence>
<dbReference type="AlphaFoldDB" id="A0A1F7Z1X5"/>
<dbReference type="STRING" id="1802505.A3D01_01295"/>
<gene>
    <name evidence="1" type="ORF">A3D01_01295</name>
</gene>
<reference evidence="1 2" key="1">
    <citation type="journal article" date="2016" name="Nat. Commun.">
        <title>Thousands of microbial genomes shed light on interconnected biogeochemical processes in an aquifer system.</title>
        <authorList>
            <person name="Anantharaman K."/>
            <person name="Brown C.T."/>
            <person name="Hug L.A."/>
            <person name="Sharon I."/>
            <person name="Castelle C.J."/>
            <person name="Probst A.J."/>
            <person name="Thomas B.C."/>
            <person name="Singh A."/>
            <person name="Wilkins M.J."/>
            <person name="Karaoz U."/>
            <person name="Brodie E.L."/>
            <person name="Williams K.H."/>
            <person name="Hubbard S.S."/>
            <person name="Banfield J.F."/>
        </authorList>
    </citation>
    <scope>NUCLEOTIDE SEQUENCE [LARGE SCALE GENOMIC DNA]</scope>
</reference>
<accession>A0A1F7Z1X5</accession>
<comment type="caution">
    <text evidence="1">The sequence shown here is derived from an EMBL/GenBank/DDBJ whole genome shotgun (WGS) entry which is preliminary data.</text>
</comment>
<protein>
    <submittedName>
        <fullName evidence="1">Uncharacterized protein</fullName>
    </submittedName>
</protein>
<organism evidence="1 2">
    <name type="scientific">Candidatus Woesebacteria bacterium RIFCSPHIGHO2_02_FULL_39_13</name>
    <dbReference type="NCBI Taxonomy" id="1802505"/>
    <lineage>
        <taxon>Bacteria</taxon>
        <taxon>Candidatus Woeseibacteriota</taxon>
    </lineage>
</organism>
<evidence type="ECO:0000313" key="2">
    <source>
        <dbReference type="Proteomes" id="UP000177169"/>
    </source>
</evidence>
<proteinExistence type="predicted"/>
<dbReference type="EMBL" id="MGGR01000016">
    <property type="protein sequence ID" value="OGM33572.1"/>
    <property type="molecule type" value="Genomic_DNA"/>
</dbReference>
<dbReference type="Proteomes" id="UP000177169">
    <property type="component" value="Unassembled WGS sequence"/>
</dbReference>
<sequence>MYPEEEQKGVAIAHSLALEAWQVNGLTAHAPLVQQFDLLNGMGNIQVVNGRITFPGKIDRLSFDPNKLLMGVLGGTFENKDEETVVISYPHERQGEIKGKSQFWLKLDDATRLAKATGKVVGLTNNDIESAARTYTSQMSFAPENQEEYEQNIASSLMDRLQTPH</sequence>
<name>A0A1F7Z1X5_9BACT</name>